<gene>
    <name evidence="3" type="ORF">NEMBOFW57_004980</name>
</gene>
<evidence type="ECO:0000259" key="2">
    <source>
        <dbReference type="PROSITE" id="PS51673"/>
    </source>
</evidence>
<dbReference type="AlphaFoldDB" id="A0AAD4EVU4"/>
<dbReference type="PROSITE" id="PS51673">
    <property type="entry name" value="SUZ"/>
    <property type="match status" value="1"/>
</dbReference>
<dbReference type="SUPFAM" id="SSF82708">
    <property type="entry name" value="R3H domain"/>
    <property type="match status" value="1"/>
</dbReference>
<feature type="compositionally biased region" description="Polar residues" evidence="1">
    <location>
        <begin position="442"/>
        <end position="456"/>
    </location>
</feature>
<evidence type="ECO:0000313" key="3">
    <source>
        <dbReference type="EMBL" id="KAG7288626.1"/>
    </source>
</evidence>
<dbReference type="Gene3D" id="3.30.1370.50">
    <property type="entry name" value="R3H-like domain"/>
    <property type="match status" value="1"/>
</dbReference>
<feature type="compositionally biased region" description="Polar residues" evidence="1">
    <location>
        <begin position="497"/>
        <end position="510"/>
    </location>
</feature>
<dbReference type="Proteomes" id="UP001197093">
    <property type="component" value="Unassembled WGS sequence"/>
</dbReference>
<dbReference type="GO" id="GO:0003676">
    <property type="term" value="F:nucleic acid binding"/>
    <property type="evidence" value="ECO:0007669"/>
    <property type="project" value="InterPro"/>
</dbReference>
<name>A0AAD4EVU4_9PEZI</name>
<dbReference type="InterPro" id="IPR024771">
    <property type="entry name" value="SUZ"/>
</dbReference>
<keyword evidence="4" id="KW-1185">Reference proteome</keyword>
<organism evidence="3 4">
    <name type="scientific">Staphylotrichum longicolle</name>
    <dbReference type="NCBI Taxonomy" id="669026"/>
    <lineage>
        <taxon>Eukaryota</taxon>
        <taxon>Fungi</taxon>
        <taxon>Dikarya</taxon>
        <taxon>Ascomycota</taxon>
        <taxon>Pezizomycotina</taxon>
        <taxon>Sordariomycetes</taxon>
        <taxon>Sordariomycetidae</taxon>
        <taxon>Sordariales</taxon>
        <taxon>Chaetomiaceae</taxon>
        <taxon>Staphylotrichum</taxon>
    </lineage>
</organism>
<feature type="compositionally biased region" description="Pro residues" evidence="1">
    <location>
        <begin position="597"/>
        <end position="616"/>
    </location>
</feature>
<feature type="compositionally biased region" description="Polar residues" evidence="1">
    <location>
        <begin position="197"/>
        <end position="213"/>
    </location>
</feature>
<evidence type="ECO:0000256" key="1">
    <source>
        <dbReference type="SAM" id="MobiDB-lite"/>
    </source>
</evidence>
<feature type="compositionally biased region" description="Basic and acidic residues" evidence="1">
    <location>
        <begin position="131"/>
        <end position="143"/>
    </location>
</feature>
<feature type="compositionally biased region" description="Pro residues" evidence="1">
    <location>
        <begin position="624"/>
        <end position="634"/>
    </location>
</feature>
<dbReference type="Pfam" id="PF12752">
    <property type="entry name" value="SUZ"/>
    <property type="match status" value="1"/>
</dbReference>
<feature type="compositionally biased region" description="Basic and acidic residues" evidence="1">
    <location>
        <begin position="274"/>
        <end position="295"/>
    </location>
</feature>
<feature type="compositionally biased region" description="Polar residues" evidence="1">
    <location>
        <begin position="90"/>
        <end position="111"/>
    </location>
</feature>
<feature type="region of interest" description="Disordered" evidence="1">
    <location>
        <begin position="19"/>
        <end position="157"/>
    </location>
</feature>
<feature type="region of interest" description="Disordered" evidence="1">
    <location>
        <begin position="386"/>
        <end position="659"/>
    </location>
</feature>
<protein>
    <recommendedName>
        <fullName evidence="2">SUZ domain-containing protein</fullName>
    </recommendedName>
</protein>
<feature type="compositionally biased region" description="Pro residues" evidence="1">
    <location>
        <begin position="556"/>
        <end position="566"/>
    </location>
</feature>
<accession>A0AAD4EVU4</accession>
<feature type="region of interest" description="Disordered" evidence="1">
    <location>
        <begin position="195"/>
        <end position="237"/>
    </location>
</feature>
<sequence length="659" mass="69793">MAAVPSTANDAGKMSFARVAASSAAKGVAPPAGAAPAVSTSVPFPDVVGNGQPPISLIATKSTDPRPETRPPLNLVVNGSLASIGERSSKVGNSQTPSDDTSQRADSSSDLGTKPPSLDGKSITSGTTFALDEKESLRPDDSASVKAAAEDDDSFSIRGSYIASSRMGSDLAARIQRIQIGDMPPRAVAPNHIVVGSKNQGSGTPQSGTSDKQMTADPKGSLIGGTATPDGLAPNAFYSQNPDEKLLEAMQSPKDRIFLLRLEQQVIEFVQDSNDSKDKAPKEKLTREEREEAYNKARQRIFGSVEKTEATAQDAEDGNGVSRASSVSAKDKPNSGKRKTTKQRRDDSESFESRSQYVAWCGPQHPSWGPSAPQYFPVNAAPFNAQFQQPYPNTPQPMYAPGQPYTSPMMPNNGFAPQYAGVPTGYRAPNPPVGGQFGSPVPSISQPAWSQQSFGQNAYPPRSSPVPTHGIPYLYGQLPVHVNPNDPKSQHPIPGSYNRQAFNPKTQSFVPGSGLPMQAPAPPPPPPGLYGGSSPRHGSPQFHSPHMNYNGFQQPIPQPGFGPTPGPYGMSRQSSNNSIPPYHAVPQQQQQQQQQPPHVPVPVPPHGPQHMPPMPPVGMMQMPTKPPAAGPPGSGPGQTTFSHLPNYGNPATLPQKPST</sequence>
<proteinExistence type="predicted"/>
<evidence type="ECO:0000313" key="4">
    <source>
        <dbReference type="Proteomes" id="UP001197093"/>
    </source>
</evidence>
<feature type="domain" description="SUZ" evidence="2">
    <location>
        <begin position="240"/>
        <end position="306"/>
    </location>
</feature>
<feature type="compositionally biased region" description="Basic and acidic residues" evidence="1">
    <location>
        <begin position="343"/>
        <end position="352"/>
    </location>
</feature>
<dbReference type="InterPro" id="IPR036867">
    <property type="entry name" value="R3H_dom_sf"/>
</dbReference>
<feature type="region of interest" description="Disordered" evidence="1">
    <location>
        <begin position="269"/>
        <end position="355"/>
    </location>
</feature>
<reference evidence="3" key="1">
    <citation type="submission" date="2023-02" db="EMBL/GenBank/DDBJ databases">
        <authorList>
            <person name="Palmer J.M."/>
        </authorList>
    </citation>
    <scope>NUCLEOTIDE SEQUENCE</scope>
    <source>
        <strain evidence="3">FW57</strain>
    </source>
</reference>
<feature type="compositionally biased region" description="Low complexity" evidence="1">
    <location>
        <begin position="19"/>
        <end position="43"/>
    </location>
</feature>
<dbReference type="EMBL" id="JAHCVI010000002">
    <property type="protein sequence ID" value="KAG7288626.1"/>
    <property type="molecule type" value="Genomic_DNA"/>
</dbReference>
<comment type="caution">
    <text evidence="3">The sequence shown here is derived from an EMBL/GenBank/DDBJ whole genome shotgun (WGS) entry which is preliminary data.</text>
</comment>
<feature type="compositionally biased region" description="Pro residues" evidence="1">
    <location>
        <begin position="519"/>
        <end position="528"/>
    </location>
</feature>
<feature type="compositionally biased region" description="Low complexity" evidence="1">
    <location>
        <begin position="585"/>
        <end position="596"/>
    </location>
</feature>